<evidence type="ECO:0000256" key="15">
    <source>
        <dbReference type="RuleBase" id="RU362091"/>
    </source>
</evidence>
<keyword evidence="4" id="KW-1003">Cell membrane</keyword>
<dbReference type="PANTHER" id="PTHR48086:SF3">
    <property type="entry name" value="SODIUM_PROLINE SYMPORTER"/>
    <property type="match status" value="1"/>
</dbReference>
<dbReference type="PANTHER" id="PTHR48086">
    <property type="entry name" value="SODIUM/PROLINE SYMPORTER-RELATED"/>
    <property type="match status" value="1"/>
</dbReference>
<dbReference type="NCBIfam" id="TIGR00813">
    <property type="entry name" value="sss"/>
    <property type="match status" value="1"/>
</dbReference>
<evidence type="ECO:0000256" key="7">
    <source>
        <dbReference type="ARBA" id="ARBA00022989"/>
    </source>
</evidence>
<evidence type="ECO:0000256" key="16">
    <source>
        <dbReference type="RuleBase" id="RU366012"/>
    </source>
</evidence>
<feature type="transmembrane region" description="Helical" evidence="16">
    <location>
        <begin position="246"/>
        <end position="266"/>
    </location>
</feature>
<dbReference type="InterPro" id="IPR018212">
    <property type="entry name" value="Na/solute_symporter_CS"/>
</dbReference>
<feature type="transmembrane region" description="Helical" evidence="16">
    <location>
        <begin position="408"/>
        <end position="427"/>
    </location>
</feature>
<evidence type="ECO:0000256" key="12">
    <source>
        <dbReference type="ARBA" id="ARBA00033708"/>
    </source>
</evidence>
<evidence type="ECO:0000256" key="5">
    <source>
        <dbReference type="ARBA" id="ARBA00022692"/>
    </source>
</evidence>
<dbReference type="GO" id="GO:0015193">
    <property type="term" value="F:L-proline transmembrane transporter activity"/>
    <property type="evidence" value="ECO:0007669"/>
    <property type="project" value="TreeGrafter"/>
</dbReference>
<keyword evidence="6 16" id="KW-0769">Symport</keyword>
<dbReference type="Pfam" id="PF00474">
    <property type="entry name" value="SSF"/>
    <property type="match status" value="1"/>
</dbReference>
<dbReference type="PROSITE" id="PS50283">
    <property type="entry name" value="NA_SOLUT_SYMP_3"/>
    <property type="match status" value="1"/>
</dbReference>
<dbReference type="Gene3D" id="1.20.1730.10">
    <property type="entry name" value="Sodium/glucose cotransporter"/>
    <property type="match status" value="1"/>
</dbReference>
<evidence type="ECO:0000313" key="17">
    <source>
        <dbReference type="EMBL" id="ABP76190.1"/>
    </source>
</evidence>
<reference evidence="17" key="1">
    <citation type="submission" date="2007-04" db="EMBL/GenBank/DDBJ databases">
        <title>Complete sequence of Shewanella putrefaciens CN-32.</title>
        <authorList>
            <consortium name="US DOE Joint Genome Institute"/>
            <person name="Copeland A."/>
            <person name="Lucas S."/>
            <person name="Lapidus A."/>
            <person name="Barry K."/>
            <person name="Detter J.C."/>
            <person name="Glavina del Rio T."/>
            <person name="Hammon N."/>
            <person name="Israni S."/>
            <person name="Dalin E."/>
            <person name="Tice H."/>
            <person name="Pitluck S."/>
            <person name="Chain P."/>
            <person name="Malfatti S."/>
            <person name="Shin M."/>
            <person name="Vergez L."/>
            <person name="Schmutz J."/>
            <person name="Larimer F."/>
            <person name="Land M."/>
            <person name="Hauser L."/>
            <person name="Kyrpides N."/>
            <person name="Mikhailova N."/>
            <person name="Romine M.F."/>
            <person name="Fredrickson J."/>
            <person name="Tiedje J."/>
            <person name="Richardson P."/>
        </authorList>
    </citation>
    <scope>NUCLEOTIDE SEQUENCE [LARGE SCALE GENOMIC DNA]</scope>
    <source>
        <strain evidence="17">CN-32</strain>
    </source>
</reference>
<dbReference type="GO" id="GO:0031402">
    <property type="term" value="F:sodium ion binding"/>
    <property type="evidence" value="ECO:0007669"/>
    <property type="project" value="UniProtKB-UniRule"/>
</dbReference>
<gene>
    <name evidence="17" type="ordered locus">Sputcn32_2469</name>
</gene>
<dbReference type="GO" id="GO:0005298">
    <property type="term" value="F:proline:sodium symporter activity"/>
    <property type="evidence" value="ECO:0007669"/>
    <property type="project" value="UniProtKB-UniRule"/>
</dbReference>
<evidence type="ECO:0000256" key="4">
    <source>
        <dbReference type="ARBA" id="ARBA00022475"/>
    </source>
</evidence>
<evidence type="ECO:0000256" key="13">
    <source>
        <dbReference type="ARBA" id="ARBA00067214"/>
    </source>
</evidence>
<dbReference type="STRING" id="319224.Sputcn32_2469"/>
<evidence type="ECO:0000256" key="3">
    <source>
        <dbReference type="ARBA" id="ARBA00022448"/>
    </source>
</evidence>
<dbReference type="GO" id="GO:0015824">
    <property type="term" value="P:proline transport"/>
    <property type="evidence" value="ECO:0007669"/>
    <property type="project" value="UniProtKB-UniRule"/>
</dbReference>
<evidence type="ECO:0000256" key="6">
    <source>
        <dbReference type="ARBA" id="ARBA00022847"/>
    </source>
</evidence>
<evidence type="ECO:0000256" key="8">
    <source>
        <dbReference type="ARBA" id="ARBA00023053"/>
    </source>
</evidence>
<dbReference type="GO" id="GO:0005886">
    <property type="term" value="C:plasma membrane"/>
    <property type="evidence" value="ECO:0007669"/>
    <property type="project" value="UniProtKB-SubCell"/>
</dbReference>
<dbReference type="KEGG" id="spc:Sputcn32_2469"/>
<keyword evidence="9 16" id="KW-0406">Ion transport</keyword>
<feature type="transmembrane region" description="Helical" evidence="16">
    <location>
        <begin position="21"/>
        <end position="40"/>
    </location>
</feature>
<feature type="transmembrane region" description="Helical" evidence="16">
    <location>
        <begin position="138"/>
        <end position="156"/>
    </location>
</feature>
<feature type="transmembrane region" description="Helical" evidence="16">
    <location>
        <begin position="81"/>
        <end position="106"/>
    </location>
</feature>
<keyword evidence="3 16" id="KW-0813">Transport</keyword>
<feature type="transmembrane region" description="Helical" evidence="16">
    <location>
        <begin position="287"/>
        <end position="309"/>
    </location>
</feature>
<dbReference type="HOGENOM" id="CLU_018808_15_2_6"/>
<dbReference type="InterPro" id="IPR050277">
    <property type="entry name" value="Sodium:Solute_Symporter"/>
</dbReference>
<sequence>MLATFNNKKMVWAIMVIENPILITFVGYLVLMMAIGFWAYRATDTVDDYILGGRKMGPAVTALSVGASDMSGWLLLGLPGAVYLSGLSAAWIGIGLIFGAWLNWLFVAKRLRIYTQLADNALTLPDFFEKRFHDNQGYLKLVSAVTILVFFTFYASSGMVGGAILFEKVFGLDYTAALVIGSAIIVGYTFIGGFFAVSWTDFFQGCLMLIALLIIPFAIFSHPETHAGIDAIDPAMLALVNDKTTTIGMISLLAWGLGYFGQPHILSRFMAIGSANALPLSRRIAMSWMILSLIGALATGLAGSVYFATTPLANAETVFIHLAQAAFNPWIGGLLIAAILSAIMSTIDSQLLVCSSVITEDFYRKWLRPTADDRELMMVGRLGVLAIAVIAGIIALNPESSVLSLVSYAWAGFGAAFGPVVLLSLFWKQYSRNGAIATIIVGALTVVIWKQLTGGIFDVYEILPGFILAIMTGVVVSKLSAPNAKIMAEFEQFKSTL</sequence>
<dbReference type="InterPro" id="IPR011851">
    <property type="entry name" value="Na/Pro_symporter"/>
</dbReference>
<protein>
    <recommendedName>
        <fullName evidence="13 16">Sodium/proline symporter</fullName>
    </recommendedName>
    <alternativeName>
        <fullName evidence="14 16">Proline permease</fullName>
    </alternativeName>
</protein>
<evidence type="ECO:0000256" key="9">
    <source>
        <dbReference type="ARBA" id="ARBA00023065"/>
    </source>
</evidence>
<dbReference type="InterPro" id="IPR001734">
    <property type="entry name" value="Na/solute_symporter"/>
</dbReference>
<keyword evidence="16" id="KW-0029">Amino-acid transport</keyword>
<dbReference type="NCBIfam" id="TIGR02121">
    <property type="entry name" value="Na_Pro_sym"/>
    <property type="match status" value="1"/>
</dbReference>
<evidence type="ECO:0000256" key="2">
    <source>
        <dbReference type="ARBA" id="ARBA00006434"/>
    </source>
</evidence>
<dbReference type="AlphaFoldDB" id="A4Y8A7"/>
<name>A4Y8A7_SHEPC</name>
<keyword evidence="10 16" id="KW-0472">Membrane</keyword>
<keyword evidence="16" id="KW-0997">Cell inner membrane</keyword>
<evidence type="ECO:0000256" key="10">
    <source>
        <dbReference type="ARBA" id="ARBA00023136"/>
    </source>
</evidence>
<keyword evidence="11 16" id="KW-0739">Sodium transport</keyword>
<keyword evidence="7 16" id="KW-1133">Transmembrane helix</keyword>
<feature type="transmembrane region" description="Helical" evidence="16">
    <location>
        <begin position="202"/>
        <end position="220"/>
    </location>
</feature>
<comment type="similarity">
    <text evidence="2 15">Belongs to the sodium:solute symporter (SSF) (TC 2.A.21) family.</text>
</comment>
<feature type="transmembrane region" description="Helical" evidence="16">
    <location>
        <begin position="329"/>
        <end position="358"/>
    </location>
</feature>
<feature type="transmembrane region" description="Helical" evidence="16">
    <location>
        <begin position="379"/>
        <end position="396"/>
    </location>
</feature>
<keyword evidence="5 16" id="KW-0812">Transmembrane</keyword>
<comment type="function">
    <text evidence="16">Catalyzes the sodium-dependent uptake of extracellular L-proline.</text>
</comment>
<dbReference type="InterPro" id="IPR038377">
    <property type="entry name" value="Na/Glc_symporter_sf"/>
</dbReference>
<evidence type="ECO:0000256" key="14">
    <source>
        <dbReference type="ARBA" id="ARBA00082709"/>
    </source>
</evidence>
<comment type="catalytic activity">
    <reaction evidence="12">
        <text>L-proline(in) + Na(+)(in) = L-proline(out) + Na(+)(out)</text>
        <dbReference type="Rhea" id="RHEA:28967"/>
        <dbReference type="ChEBI" id="CHEBI:29101"/>
        <dbReference type="ChEBI" id="CHEBI:60039"/>
    </reaction>
</comment>
<organism evidence="17">
    <name type="scientific">Shewanella putrefaciens (strain CN-32 / ATCC BAA-453)</name>
    <dbReference type="NCBI Taxonomy" id="319224"/>
    <lineage>
        <taxon>Bacteria</taxon>
        <taxon>Pseudomonadati</taxon>
        <taxon>Pseudomonadota</taxon>
        <taxon>Gammaproteobacteria</taxon>
        <taxon>Alteromonadales</taxon>
        <taxon>Shewanellaceae</taxon>
        <taxon>Shewanella</taxon>
    </lineage>
</organism>
<comment type="subcellular location">
    <subcellularLocation>
        <location evidence="16">Cell inner membrane</location>
        <topology evidence="16">Multi-pass membrane protein</topology>
    </subcellularLocation>
    <subcellularLocation>
        <location evidence="1">Cell membrane</location>
        <topology evidence="1">Multi-pass membrane protein</topology>
    </subcellularLocation>
</comment>
<feature type="transmembrane region" description="Helical" evidence="16">
    <location>
        <begin position="462"/>
        <end position="481"/>
    </location>
</feature>
<feature type="transmembrane region" description="Helical" evidence="16">
    <location>
        <begin position="434"/>
        <end position="450"/>
    </location>
</feature>
<dbReference type="FunFam" id="1.20.1730.10:FF:000002">
    <property type="entry name" value="Sodium/proline symporter"/>
    <property type="match status" value="1"/>
</dbReference>
<dbReference type="EMBL" id="CP000681">
    <property type="protein sequence ID" value="ABP76190.1"/>
    <property type="molecule type" value="Genomic_DNA"/>
</dbReference>
<keyword evidence="8 16" id="KW-0915">Sodium</keyword>
<dbReference type="CDD" id="cd11475">
    <property type="entry name" value="SLC5sbd_PutP"/>
    <property type="match status" value="1"/>
</dbReference>
<evidence type="ECO:0000256" key="1">
    <source>
        <dbReference type="ARBA" id="ARBA00004651"/>
    </source>
</evidence>
<dbReference type="PROSITE" id="PS00456">
    <property type="entry name" value="NA_SOLUT_SYMP_1"/>
    <property type="match status" value="1"/>
</dbReference>
<accession>A4Y8A7</accession>
<proteinExistence type="inferred from homology"/>
<feature type="transmembrane region" description="Helical" evidence="16">
    <location>
        <begin position="176"/>
        <end position="195"/>
    </location>
</feature>
<dbReference type="eggNOG" id="COG0591">
    <property type="taxonomic scope" value="Bacteria"/>
</dbReference>
<evidence type="ECO:0000256" key="11">
    <source>
        <dbReference type="ARBA" id="ARBA00023201"/>
    </source>
</evidence>